<proteinExistence type="predicted"/>
<dbReference type="EMBL" id="BLLK01000069">
    <property type="protein sequence ID" value="GFH59659.1"/>
    <property type="molecule type" value="Genomic_DNA"/>
</dbReference>
<evidence type="ECO:0000313" key="2">
    <source>
        <dbReference type="Proteomes" id="UP001054902"/>
    </source>
</evidence>
<name>A0AAD3HDY8_9STRA</name>
<sequence length="259" mass="29272">MYFKLESISIQFTPEVSRAYDLARKIEVLTEANVLEVNSIDSLDLTRSDVLRGQVAVSLVFGKLVDGLSTNKQLRCELKSLRYMKSMLQNAILKCDGDILCEINLNKGMMYSDYLRETAQAGHISDATDHLWRISLGDENISLEINWLDKFAVTIGATRLFEASGTFFDSAQVFEQGAIQFMVGDVRVCGYMDFSLQSLNNSEDIDNHVREVMNEDFQQKLSKATLPGVSADFPEWFKMIITHIAVPIEIIKMFLDIGK</sequence>
<accession>A0AAD3HDY8</accession>
<keyword evidence="2" id="KW-1185">Reference proteome</keyword>
<gene>
    <name evidence="1" type="ORF">CTEN210_16135</name>
</gene>
<reference evidence="1 2" key="1">
    <citation type="journal article" date="2021" name="Sci. Rep.">
        <title>The genome of the diatom Chaetoceros tenuissimus carries an ancient integrated fragment of an extant virus.</title>
        <authorList>
            <person name="Hongo Y."/>
            <person name="Kimura K."/>
            <person name="Takaki Y."/>
            <person name="Yoshida Y."/>
            <person name="Baba S."/>
            <person name="Kobayashi G."/>
            <person name="Nagasaki K."/>
            <person name="Hano T."/>
            <person name="Tomaru Y."/>
        </authorList>
    </citation>
    <scope>NUCLEOTIDE SEQUENCE [LARGE SCALE GENOMIC DNA]</scope>
    <source>
        <strain evidence="1 2">NIES-3715</strain>
    </source>
</reference>
<protein>
    <submittedName>
        <fullName evidence="1">Uncharacterized protein</fullName>
    </submittedName>
</protein>
<dbReference type="Proteomes" id="UP001054902">
    <property type="component" value="Unassembled WGS sequence"/>
</dbReference>
<comment type="caution">
    <text evidence="1">The sequence shown here is derived from an EMBL/GenBank/DDBJ whole genome shotgun (WGS) entry which is preliminary data.</text>
</comment>
<evidence type="ECO:0000313" key="1">
    <source>
        <dbReference type="EMBL" id="GFH59659.1"/>
    </source>
</evidence>
<dbReference type="AlphaFoldDB" id="A0AAD3HDY8"/>
<organism evidence="1 2">
    <name type="scientific">Chaetoceros tenuissimus</name>
    <dbReference type="NCBI Taxonomy" id="426638"/>
    <lineage>
        <taxon>Eukaryota</taxon>
        <taxon>Sar</taxon>
        <taxon>Stramenopiles</taxon>
        <taxon>Ochrophyta</taxon>
        <taxon>Bacillariophyta</taxon>
        <taxon>Coscinodiscophyceae</taxon>
        <taxon>Chaetocerotophycidae</taxon>
        <taxon>Chaetocerotales</taxon>
        <taxon>Chaetocerotaceae</taxon>
        <taxon>Chaetoceros</taxon>
    </lineage>
</organism>